<keyword evidence="4" id="KW-1185">Reference proteome</keyword>
<name>F5YNW6_TREPZ</name>
<feature type="chain" id="PRO_5003329989" evidence="1">
    <location>
        <begin position="22"/>
        <end position="164"/>
    </location>
</feature>
<keyword evidence="1" id="KW-0732">Signal</keyword>
<organism evidence="3 4">
    <name type="scientific">Treponema primitia (strain ATCC BAA-887 / DSM 12427 / ZAS-2)</name>
    <dbReference type="NCBI Taxonomy" id="545694"/>
    <lineage>
        <taxon>Bacteria</taxon>
        <taxon>Pseudomonadati</taxon>
        <taxon>Spirochaetota</taxon>
        <taxon>Spirochaetia</taxon>
        <taxon>Spirochaetales</taxon>
        <taxon>Treponemataceae</taxon>
        <taxon>Treponema</taxon>
    </lineage>
</organism>
<reference evidence="4" key="1">
    <citation type="submission" date="2009-12" db="EMBL/GenBank/DDBJ databases">
        <title>Complete sequence of Treponema primitia strain ZAS-2.</title>
        <authorList>
            <person name="Tetu S.G."/>
            <person name="Matson E."/>
            <person name="Ren Q."/>
            <person name="Seshadri R."/>
            <person name="Elbourne L."/>
            <person name="Hassan K.A."/>
            <person name="Durkin A."/>
            <person name="Radune D."/>
            <person name="Mohamoud Y."/>
            <person name="Shay R."/>
            <person name="Jin S."/>
            <person name="Zhang X."/>
            <person name="Lucey K."/>
            <person name="Ballor N.R."/>
            <person name="Ottesen E."/>
            <person name="Rosenthal R."/>
            <person name="Allen A."/>
            <person name="Leadbetter J.R."/>
            <person name="Paulsen I.T."/>
        </authorList>
    </citation>
    <scope>NUCLEOTIDE SEQUENCE [LARGE SCALE GENOMIC DNA]</scope>
    <source>
        <strain evidence="4">ATCC BAA-887 / DSM 12427 / ZAS-2</strain>
    </source>
</reference>
<evidence type="ECO:0000256" key="1">
    <source>
        <dbReference type="SAM" id="SignalP"/>
    </source>
</evidence>
<dbReference type="KEGG" id="tpi:TREPR_0286"/>
<gene>
    <name evidence="3" type="ordered locus">TREPR_0286</name>
</gene>
<dbReference type="OrthoDB" id="360907at2"/>
<dbReference type="Pfam" id="PF03724">
    <property type="entry name" value="META"/>
    <property type="match status" value="1"/>
</dbReference>
<dbReference type="InterPro" id="IPR038670">
    <property type="entry name" value="HslJ-like_sf"/>
</dbReference>
<keyword evidence="3" id="KW-0449">Lipoprotein</keyword>
<dbReference type="InterPro" id="IPR005184">
    <property type="entry name" value="DUF306_Meta_HslJ"/>
</dbReference>
<dbReference type="AlphaFoldDB" id="F5YNW6"/>
<dbReference type="EMBL" id="CP001843">
    <property type="protein sequence ID" value="AEF83570.1"/>
    <property type="molecule type" value="Genomic_DNA"/>
</dbReference>
<accession>F5YNW6</accession>
<dbReference type="HOGENOM" id="CLU_1618276_0_0_12"/>
<dbReference type="STRING" id="545694.TREPR_0286"/>
<sequence length="164" mass="18163">MQQFSKIFALGLAAVLTLACASKSDVVEGTPSISFDEVQGKVWVLDTVKTESGDIAINRRILEANGTGDDFSLFIDNERISGKGAPNRYFAPYTLGKDQEISISPIAGTLMMSFVEPEGLQERDYYSYLEKVSQWDLSAQDTLELFTETPEGDPVVLVFTYKEK</sequence>
<protein>
    <submittedName>
        <fullName evidence="3">Putative lipoprotein</fullName>
    </submittedName>
</protein>
<dbReference type="PROSITE" id="PS51257">
    <property type="entry name" value="PROKAR_LIPOPROTEIN"/>
    <property type="match status" value="1"/>
</dbReference>
<dbReference type="RefSeq" id="WP_015709708.1">
    <property type="nucleotide sequence ID" value="NC_015578.1"/>
</dbReference>
<dbReference type="Proteomes" id="UP000009223">
    <property type="component" value="Chromosome"/>
</dbReference>
<dbReference type="Gene3D" id="2.40.128.270">
    <property type="match status" value="1"/>
</dbReference>
<evidence type="ECO:0000313" key="4">
    <source>
        <dbReference type="Proteomes" id="UP000009223"/>
    </source>
</evidence>
<feature type="domain" description="DUF306" evidence="2">
    <location>
        <begin position="38"/>
        <end position="149"/>
    </location>
</feature>
<evidence type="ECO:0000259" key="2">
    <source>
        <dbReference type="Pfam" id="PF03724"/>
    </source>
</evidence>
<proteinExistence type="predicted"/>
<evidence type="ECO:0000313" key="3">
    <source>
        <dbReference type="EMBL" id="AEF83570.1"/>
    </source>
</evidence>
<reference evidence="3 4" key="2">
    <citation type="journal article" date="2011" name="ISME J.">
        <title>RNA-seq reveals cooperative metabolic interactions between two termite-gut spirochete species in co-culture.</title>
        <authorList>
            <person name="Rosenthal A.Z."/>
            <person name="Matson E.G."/>
            <person name="Eldar A."/>
            <person name="Leadbetter J.R."/>
        </authorList>
    </citation>
    <scope>NUCLEOTIDE SEQUENCE [LARGE SCALE GENOMIC DNA]</scope>
    <source>
        <strain evidence="4">ATCC BAA-887 / DSM 12427 / ZAS-2</strain>
    </source>
</reference>
<feature type="signal peptide" evidence="1">
    <location>
        <begin position="1"/>
        <end position="21"/>
    </location>
</feature>
<dbReference type="eggNOG" id="COG3187">
    <property type="taxonomic scope" value="Bacteria"/>
</dbReference>